<dbReference type="CDD" id="cd03230">
    <property type="entry name" value="ABC_DR_subfamily_A"/>
    <property type="match status" value="1"/>
</dbReference>
<dbReference type="PANTHER" id="PTHR42939:SF1">
    <property type="entry name" value="ABC TRANSPORTER ATP-BINDING PROTEIN ALBC-RELATED"/>
    <property type="match status" value="1"/>
</dbReference>
<sequence>MSIIHLRQLSKQFAGKIALDGISLEVAEGEVLGLLGHNGAGKTTTIKLILGLLRPDGGEVRVMGQDPARPAFRGQRRHIGFLQENVSFYDQLTGAEVIGYLARLKGMPPLQGMTLLEQLGLKEAAGRRVKTYSKGMRQRLGLAQALLGEPRVLLLDEPTVGLDPLATQHFYQQIEELRQRGCAVILCSHVLAGVEPYLDRVAVMGQGRVLAAGDLATLRAQSQLPVTLTLHGSNLQAALPEQYRCLVQQAGAGHIRLQARPEQQRVLAELICCLPGVEHFHWQQPNLPELYQHICYGAADGHTTDYCS</sequence>
<dbReference type="InterPro" id="IPR003593">
    <property type="entry name" value="AAA+_ATPase"/>
</dbReference>
<reference evidence="2" key="1">
    <citation type="submission" date="2015-09" db="EMBL/GenBank/DDBJ databases">
        <authorList>
            <person name="Shao Z."/>
            <person name="Wang L."/>
        </authorList>
    </citation>
    <scope>NUCLEOTIDE SEQUENCE [LARGE SCALE GENOMIC DNA]</scope>
    <source>
        <strain evidence="2">F13-1</strain>
    </source>
</reference>
<dbReference type="PROSITE" id="PS00211">
    <property type="entry name" value="ABC_TRANSPORTER_1"/>
    <property type="match status" value="1"/>
</dbReference>
<keyword evidence="1" id="KW-0547">Nucleotide-binding</keyword>
<accession>A0A231N063</accession>
<protein>
    <submittedName>
        <fullName evidence="1">Copper ABC transporter ATP-binding protein</fullName>
    </submittedName>
</protein>
<dbReference type="InterPro" id="IPR017871">
    <property type="entry name" value="ABC_transporter-like_CS"/>
</dbReference>
<dbReference type="Gene3D" id="3.40.50.300">
    <property type="entry name" value="P-loop containing nucleotide triphosphate hydrolases"/>
    <property type="match status" value="1"/>
</dbReference>
<dbReference type="GO" id="GO:0005524">
    <property type="term" value="F:ATP binding"/>
    <property type="evidence" value="ECO:0007669"/>
    <property type="project" value="UniProtKB-KW"/>
</dbReference>
<evidence type="ECO:0000313" key="2">
    <source>
        <dbReference type="Proteomes" id="UP000217763"/>
    </source>
</evidence>
<dbReference type="PANTHER" id="PTHR42939">
    <property type="entry name" value="ABC TRANSPORTER ATP-BINDING PROTEIN ALBC-RELATED"/>
    <property type="match status" value="1"/>
</dbReference>
<dbReference type="GO" id="GO:0016887">
    <property type="term" value="F:ATP hydrolysis activity"/>
    <property type="evidence" value="ECO:0007669"/>
    <property type="project" value="InterPro"/>
</dbReference>
<dbReference type="InterPro" id="IPR051782">
    <property type="entry name" value="ABC_Transporter_VariousFunc"/>
</dbReference>
<organism evidence="1 2">
    <name type="scientific">Zobellella denitrificans</name>
    <dbReference type="NCBI Taxonomy" id="347534"/>
    <lineage>
        <taxon>Bacteria</taxon>
        <taxon>Pseudomonadati</taxon>
        <taxon>Pseudomonadota</taxon>
        <taxon>Gammaproteobacteria</taxon>
        <taxon>Aeromonadales</taxon>
        <taxon>Aeromonadaceae</taxon>
        <taxon>Zobellella</taxon>
    </lineage>
</organism>
<dbReference type="KEGG" id="zdf:AN401_17675"/>
<dbReference type="PROSITE" id="PS50893">
    <property type="entry name" value="ABC_TRANSPORTER_2"/>
    <property type="match status" value="1"/>
</dbReference>
<keyword evidence="1" id="KW-0067">ATP-binding</keyword>
<evidence type="ECO:0000313" key="1">
    <source>
        <dbReference type="EMBL" id="ATG75446.1"/>
    </source>
</evidence>
<gene>
    <name evidence="1" type="ORF">AN401_17675</name>
</gene>
<dbReference type="AlphaFoldDB" id="A0A231N063"/>
<name>A0A231N063_9GAMM</name>
<dbReference type="EMBL" id="CP012621">
    <property type="protein sequence ID" value="ATG75446.1"/>
    <property type="molecule type" value="Genomic_DNA"/>
</dbReference>
<dbReference type="Proteomes" id="UP000217763">
    <property type="component" value="Chromosome"/>
</dbReference>
<dbReference type="InterPro" id="IPR027417">
    <property type="entry name" value="P-loop_NTPase"/>
</dbReference>
<dbReference type="InterPro" id="IPR003439">
    <property type="entry name" value="ABC_transporter-like_ATP-bd"/>
</dbReference>
<dbReference type="OrthoDB" id="9778547at2"/>
<proteinExistence type="predicted"/>
<dbReference type="SMART" id="SM00382">
    <property type="entry name" value="AAA"/>
    <property type="match status" value="1"/>
</dbReference>
<keyword evidence="2" id="KW-1185">Reference proteome</keyword>
<dbReference type="Pfam" id="PF00005">
    <property type="entry name" value="ABC_tran"/>
    <property type="match status" value="1"/>
</dbReference>
<dbReference type="SUPFAM" id="SSF52540">
    <property type="entry name" value="P-loop containing nucleoside triphosphate hydrolases"/>
    <property type="match status" value="1"/>
</dbReference>
<dbReference type="RefSeq" id="WP_094039380.1">
    <property type="nucleotide sequence ID" value="NZ_CP012621.1"/>
</dbReference>